<organism evidence="1 2">
    <name type="scientific">Sphingomonas piscis</name>
    <dbReference type="NCBI Taxonomy" id="2714943"/>
    <lineage>
        <taxon>Bacteria</taxon>
        <taxon>Pseudomonadati</taxon>
        <taxon>Pseudomonadota</taxon>
        <taxon>Alphaproteobacteria</taxon>
        <taxon>Sphingomonadales</taxon>
        <taxon>Sphingomonadaceae</taxon>
        <taxon>Sphingomonas</taxon>
    </lineage>
</organism>
<dbReference type="EMBL" id="CP049869">
    <property type="protein sequence ID" value="QIK77896.1"/>
    <property type="molecule type" value="Genomic_DNA"/>
</dbReference>
<sequence>MIDETARDLLTRSAQCRALASKMEDRASAATLTAMAEECEEKAAALPPKDVAEE</sequence>
<reference evidence="1 2" key="1">
    <citation type="submission" date="2020-03" db="EMBL/GenBank/DDBJ databases">
        <title>Sphingomonas sp. nov., isolated from fish.</title>
        <authorList>
            <person name="Hyun D.-W."/>
            <person name="Bae J.-W."/>
        </authorList>
    </citation>
    <scope>NUCLEOTIDE SEQUENCE [LARGE SCALE GENOMIC DNA]</scope>
    <source>
        <strain evidence="1 2">HDW15B</strain>
    </source>
</reference>
<dbReference type="Proteomes" id="UP000503222">
    <property type="component" value="Chromosome"/>
</dbReference>
<dbReference type="AlphaFoldDB" id="A0A6G7YMF3"/>
<accession>A0A6G7YMF3</accession>
<dbReference type="KEGG" id="spii:G7077_02160"/>
<keyword evidence="2" id="KW-1185">Reference proteome</keyword>
<evidence type="ECO:0000313" key="2">
    <source>
        <dbReference type="Proteomes" id="UP000503222"/>
    </source>
</evidence>
<gene>
    <name evidence="1" type="ORF">G7077_02160</name>
</gene>
<evidence type="ECO:0000313" key="1">
    <source>
        <dbReference type="EMBL" id="QIK77896.1"/>
    </source>
</evidence>
<protein>
    <submittedName>
        <fullName evidence="1">Uncharacterized protein</fullName>
    </submittedName>
</protein>
<dbReference type="RefSeq" id="WP_166410291.1">
    <property type="nucleotide sequence ID" value="NZ_CP049869.1"/>
</dbReference>
<name>A0A6G7YMF3_9SPHN</name>
<proteinExistence type="predicted"/>